<evidence type="ECO:0000313" key="1">
    <source>
        <dbReference type="EMBL" id="RDX73557.1"/>
    </source>
</evidence>
<dbReference type="Proteomes" id="UP000257109">
    <property type="component" value="Unassembled WGS sequence"/>
</dbReference>
<dbReference type="AlphaFoldDB" id="A0A371F5L2"/>
<sequence>MENRDRELDRQKNHVLRYDNDTEYIDSILQDTRVKWCCKEDEHVHCRKSKMFEIECWSFKRFIGKDNEYDMLPYQQITI</sequence>
<name>A0A371F5L2_MUCPR</name>
<comment type="caution">
    <text evidence="1">The sequence shown here is derived from an EMBL/GenBank/DDBJ whole genome shotgun (WGS) entry which is preliminary data.</text>
</comment>
<gene>
    <name evidence="1" type="ORF">CR513_46823</name>
</gene>
<feature type="non-terminal residue" evidence="1">
    <location>
        <position position="1"/>
    </location>
</feature>
<accession>A0A371F5L2</accession>
<proteinExistence type="predicted"/>
<evidence type="ECO:0000313" key="2">
    <source>
        <dbReference type="Proteomes" id="UP000257109"/>
    </source>
</evidence>
<organism evidence="1 2">
    <name type="scientific">Mucuna pruriens</name>
    <name type="common">Velvet bean</name>
    <name type="synonym">Dolichos pruriens</name>
    <dbReference type="NCBI Taxonomy" id="157652"/>
    <lineage>
        <taxon>Eukaryota</taxon>
        <taxon>Viridiplantae</taxon>
        <taxon>Streptophyta</taxon>
        <taxon>Embryophyta</taxon>
        <taxon>Tracheophyta</taxon>
        <taxon>Spermatophyta</taxon>
        <taxon>Magnoliopsida</taxon>
        <taxon>eudicotyledons</taxon>
        <taxon>Gunneridae</taxon>
        <taxon>Pentapetalae</taxon>
        <taxon>rosids</taxon>
        <taxon>fabids</taxon>
        <taxon>Fabales</taxon>
        <taxon>Fabaceae</taxon>
        <taxon>Papilionoideae</taxon>
        <taxon>50 kb inversion clade</taxon>
        <taxon>NPAAA clade</taxon>
        <taxon>indigoferoid/millettioid clade</taxon>
        <taxon>Phaseoleae</taxon>
        <taxon>Mucuna</taxon>
    </lineage>
</organism>
<keyword evidence="2" id="KW-1185">Reference proteome</keyword>
<protein>
    <submittedName>
        <fullName evidence="1">Uncharacterized protein</fullName>
    </submittedName>
</protein>
<dbReference type="EMBL" id="QJKJ01010483">
    <property type="protein sequence ID" value="RDX73557.1"/>
    <property type="molecule type" value="Genomic_DNA"/>
</dbReference>
<reference evidence="1" key="1">
    <citation type="submission" date="2018-05" db="EMBL/GenBank/DDBJ databases">
        <title>Draft genome of Mucuna pruriens seed.</title>
        <authorList>
            <person name="Nnadi N.E."/>
            <person name="Vos R."/>
            <person name="Hasami M.H."/>
            <person name="Devisetty U.K."/>
            <person name="Aguiy J.C."/>
        </authorList>
    </citation>
    <scope>NUCLEOTIDE SEQUENCE [LARGE SCALE GENOMIC DNA]</scope>
    <source>
        <strain evidence="1">JCA_2017</strain>
    </source>
</reference>